<dbReference type="InterPro" id="IPR036390">
    <property type="entry name" value="WH_DNA-bd_sf"/>
</dbReference>
<evidence type="ECO:0000313" key="2">
    <source>
        <dbReference type="Proteomes" id="UP000587760"/>
    </source>
</evidence>
<evidence type="ECO:0000313" key="1">
    <source>
        <dbReference type="EMBL" id="MBB6481084.1"/>
    </source>
</evidence>
<gene>
    <name evidence="1" type="ORF">HNR50_002757</name>
</gene>
<proteinExistence type="predicted"/>
<organism evidence="1 2">
    <name type="scientific">Spirochaeta isovalerica</name>
    <dbReference type="NCBI Taxonomy" id="150"/>
    <lineage>
        <taxon>Bacteria</taxon>
        <taxon>Pseudomonadati</taxon>
        <taxon>Spirochaetota</taxon>
        <taxon>Spirochaetia</taxon>
        <taxon>Spirochaetales</taxon>
        <taxon>Spirochaetaceae</taxon>
        <taxon>Spirochaeta</taxon>
    </lineage>
</organism>
<dbReference type="Gene3D" id="2.60.120.10">
    <property type="entry name" value="Jelly Rolls"/>
    <property type="match status" value="1"/>
</dbReference>
<dbReference type="InterPro" id="IPR014710">
    <property type="entry name" value="RmlC-like_jellyroll"/>
</dbReference>
<dbReference type="EMBL" id="JACHGJ010000005">
    <property type="protein sequence ID" value="MBB6481084.1"/>
    <property type="molecule type" value="Genomic_DNA"/>
</dbReference>
<name>A0A841R766_9SPIO</name>
<dbReference type="Proteomes" id="UP000587760">
    <property type="component" value="Unassembled WGS sequence"/>
</dbReference>
<dbReference type="AlphaFoldDB" id="A0A841R766"/>
<dbReference type="RefSeq" id="WP_184747330.1">
    <property type="nucleotide sequence ID" value="NZ_JACHGJ010000005.1"/>
</dbReference>
<accession>A0A841R766</accession>
<comment type="caution">
    <text evidence="1">The sequence shown here is derived from an EMBL/GenBank/DDBJ whole genome shotgun (WGS) entry which is preliminary data.</text>
</comment>
<evidence type="ECO:0008006" key="3">
    <source>
        <dbReference type="Google" id="ProtNLM"/>
    </source>
</evidence>
<dbReference type="SUPFAM" id="SSF46785">
    <property type="entry name" value="Winged helix' DNA-binding domain"/>
    <property type="match status" value="1"/>
</dbReference>
<keyword evidence="2" id="KW-1185">Reference proteome</keyword>
<dbReference type="InterPro" id="IPR018490">
    <property type="entry name" value="cNMP-bd_dom_sf"/>
</dbReference>
<protein>
    <recommendedName>
        <fullName evidence="3">cAMP-binding protein</fullName>
    </recommendedName>
</protein>
<sequence length="207" mass="23832">MASVEELISGSPLEKYFDEETKDRVRIGSYVEGARIRLPDGVLFLMDGTVSYTYSDRSGIPYQVMIARAFNSIGELHYYHNRVISDIIALEDSTLLEIPLNVYRGLEEKIDFLIFMLRKSNENLMELVDKMAKRNTYKLENYLAYIILTDQLRGRYYYKSMTSLAAVFNVSRRNLYYAADSLIDQGLIAKRKGSFEILSEPGLKAMI</sequence>
<reference evidence="1 2" key="1">
    <citation type="submission" date="2020-08" db="EMBL/GenBank/DDBJ databases">
        <title>Genomic Encyclopedia of Type Strains, Phase IV (KMG-IV): sequencing the most valuable type-strain genomes for metagenomic binning, comparative biology and taxonomic classification.</title>
        <authorList>
            <person name="Goeker M."/>
        </authorList>
    </citation>
    <scope>NUCLEOTIDE SEQUENCE [LARGE SCALE GENOMIC DNA]</scope>
    <source>
        <strain evidence="1 2">DSM 2461</strain>
    </source>
</reference>
<dbReference type="SUPFAM" id="SSF51206">
    <property type="entry name" value="cAMP-binding domain-like"/>
    <property type="match status" value="1"/>
</dbReference>